<name>A0A8S5S066_9CAUD</name>
<organism evidence="1">
    <name type="scientific">Myoviridae sp. ctNQV2</name>
    <dbReference type="NCBI Taxonomy" id="2827683"/>
    <lineage>
        <taxon>Viruses</taxon>
        <taxon>Duplodnaviria</taxon>
        <taxon>Heunggongvirae</taxon>
        <taxon>Uroviricota</taxon>
        <taxon>Caudoviricetes</taxon>
    </lineage>
</organism>
<reference evidence="1" key="1">
    <citation type="journal article" date="2021" name="Proc. Natl. Acad. Sci. U.S.A.">
        <title>A Catalog of Tens of Thousands of Viruses from Human Metagenomes Reveals Hidden Associations with Chronic Diseases.</title>
        <authorList>
            <person name="Tisza M.J."/>
            <person name="Buck C.B."/>
        </authorList>
    </citation>
    <scope>NUCLEOTIDE SEQUENCE</scope>
    <source>
        <strain evidence="1">CtNQV2</strain>
    </source>
</reference>
<protein>
    <submittedName>
        <fullName evidence="1">Uncharacterized protein</fullName>
    </submittedName>
</protein>
<accession>A0A8S5S066</accession>
<evidence type="ECO:0000313" key="1">
    <source>
        <dbReference type="EMBL" id="DAF44050.1"/>
    </source>
</evidence>
<dbReference type="EMBL" id="BK032510">
    <property type="protein sequence ID" value="DAF44050.1"/>
    <property type="molecule type" value="Genomic_DNA"/>
</dbReference>
<sequence>MNNKRKCKCIVVSNIVLIFAVLKETRITNKCITIKF</sequence>
<proteinExistence type="predicted"/>